<dbReference type="Proteomes" id="UP000515728">
    <property type="component" value="Chromosome"/>
</dbReference>
<gene>
    <name evidence="1" type="ORF">H6H00_19505</name>
</gene>
<sequence length="91" mass="9771">MSANMTPSERRGAYNRANARAIAETAQILRTVAQHDSHTDPFRGDLGKAQASVLDAVSRHVATLPREITTEALAVVTAVDRLTGNRRTTGS</sequence>
<reference evidence="1 2" key="1">
    <citation type="submission" date="2020-08" db="EMBL/GenBank/DDBJ databases">
        <authorList>
            <person name="Mo P."/>
        </authorList>
    </citation>
    <scope>NUCLEOTIDE SEQUENCE [LARGE SCALE GENOMIC DNA]</scope>
    <source>
        <strain evidence="1 2">CGMCC 4.1532</strain>
    </source>
</reference>
<organism evidence="1 2">
    <name type="scientific">Pseudonocardia petroleophila</name>
    <dbReference type="NCBI Taxonomy" id="37331"/>
    <lineage>
        <taxon>Bacteria</taxon>
        <taxon>Bacillati</taxon>
        <taxon>Actinomycetota</taxon>
        <taxon>Actinomycetes</taxon>
        <taxon>Pseudonocardiales</taxon>
        <taxon>Pseudonocardiaceae</taxon>
        <taxon>Pseudonocardia</taxon>
    </lineage>
</organism>
<dbReference type="EMBL" id="CP060131">
    <property type="protein sequence ID" value="QNG50416.1"/>
    <property type="molecule type" value="Genomic_DNA"/>
</dbReference>
<accession>A0A7G7MCA5</accession>
<dbReference type="AlphaFoldDB" id="A0A7G7MCA5"/>
<proteinExistence type="predicted"/>
<dbReference type="RefSeq" id="WP_185717178.1">
    <property type="nucleotide sequence ID" value="NZ_BAAAWI010000001.1"/>
</dbReference>
<name>A0A7G7MCA5_9PSEU</name>
<dbReference type="KEGG" id="ppel:H6H00_19505"/>
<evidence type="ECO:0000313" key="2">
    <source>
        <dbReference type="Proteomes" id="UP000515728"/>
    </source>
</evidence>
<keyword evidence="2" id="KW-1185">Reference proteome</keyword>
<protein>
    <submittedName>
        <fullName evidence="1">Uncharacterized protein</fullName>
    </submittedName>
</protein>
<evidence type="ECO:0000313" key="1">
    <source>
        <dbReference type="EMBL" id="QNG50416.1"/>
    </source>
</evidence>